<organism evidence="1 2">
    <name type="scientific">Pseudomonas germanica</name>
    <dbReference type="NCBI Taxonomy" id="2815720"/>
    <lineage>
        <taxon>Bacteria</taxon>
        <taxon>Pseudomonadati</taxon>
        <taxon>Pseudomonadota</taxon>
        <taxon>Gammaproteobacteria</taxon>
        <taxon>Pseudomonadales</taxon>
        <taxon>Pseudomonadaceae</taxon>
        <taxon>Pseudomonas</taxon>
    </lineage>
</organism>
<keyword evidence="2" id="KW-1185">Reference proteome</keyword>
<name>A0ABX8YSU4_9PSED</name>
<protein>
    <submittedName>
        <fullName evidence="1">Uncharacterized protein</fullName>
    </submittedName>
</protein>
<evidence type="ECO:0000313" key="2">
    <source>
        <dbReference type="Proteomes" id="UP000824588"/>
    </source>
</evidence>
<dbReference type="EMBL" id="CP071586">
    <property type="protein sequence ID" value="QYY82467.1"/>
    <property type="molecule type" value="Genomic_DNA"/>
</dbReference>
<dbReference type="Proteomes" id="UP000824588">
    <property type="component" value="Chromosome"/>
</dbReference>
<evidence type="ECO:0000313" key="1">
    <source>
        <dbReference type="EMBL" id="QYY82467.1"/>
    </source>
</evidence>
<proteinExistence type="predicted"/>
<gene>
    <name evidence="1" type="ORF">J0G10_03155</name>
</gene>
<reference evidence="1 2" key="1">
    <citation type="journal article" date="2022" name="Int. J. Syst. Evol. Microbiol.">
        <title>Pseudomonas germanica sp. nov., isolated from Iris germanica rhizomes.</title>
        <authorList>
            <person name="Atanasov K.E."/>
            <person name="Galbis D.M."/>
            <person name="Gallego J."/>
            <person name="Serpico A."/>
            <person name="Bosch M."/>
            <person name="Altabella T."/>
            <person name="Ferrer A."/>
        </authorList>
    </citation>
    <scope>NUCLEOTIDE SEQUENCE [LARGE SCALE GENOMIC DNA]</scope>
    <source>
        <strain evidence="1 2">FIT28</strain>
    </source>
</reference>
<dbReference type="RefSeq" id="WP_220557417.1">
    <property type="nucleotide sequence ID" value="NZ_CP071586.1"/>
</dbReference>
<sequence length="111" mass="12733">MTDYDANMKNLLTTSLKEVTKESRDRDAIRNLTHEKIEYGSWRMKVSVSAGWKIESGGQSIDDYVSKLYDFLHGAQKDQNYTGYITETENGITHNCTIVISDVVKYMNKDL</sequence>
<accession>A0ABX8YSU4</accession>